<organism evidence="2 3">
    <name type="scientific">Pseudotabrizicola algicola</name>
    <dbReference type="NCBI Taxonomy" id="2709381"/>
    <lineage>
        <taxon>Bacteria</taxon>
        <taxon>Pseudomonadati</taxon>
        <taxon>Pseudomonadota</taxon>
        <taxon>Alphaproteobacteria</taxon>
        <taxon>Rhodobacterales</taxon>
        <taxon>Paracoccaceae</taxon>
        <taxon>Pseudotabrizicola</taxon>
    </lineage>
</organism>
<dbReference type="InterPro" id="IPR058548">
    <property type="entry name" value="MlaB-like_STAS"/>
</dbReference>
<gene>
    <name evidence="2" type="ORF">G3572_05905</name>
</gene>
<reference evidence="2 3" key="1">
    <citation type="submission" date="2020-02" db="EMBL/GenBank/DDBJ databases">
        <title>Rhodobacter algicola sp. nov., isolated from microalga culture.</title>
        <authorList>
            <person name="Park C.-Y."/>
        </authorList>
    </citation>
    <scope>NUCLEOTIDE SEQUENCE [LARGE SCALE GENOMIC DNA]</scope>
    <source>
        <strain evidence="2 3">ETT8</strain>
    </source>
</reference>
<dbReference type="Gene3D" id="3.30.750.24">
    <property type="entry name" value="STAS domain"/>
    <property type="match status" value="1"/>
</dbReference>
<proteinExistence type="predicted"/>
<evidence type="ECO:0000313" key="3">
    <source>
        <dbReference type="Proteomes" id="UP000481421"/>
    </source>
</evidence>
<comment type="caution">
    <text evidence="2">The sequence shown here is derived from an EMBL/GenBank/DDBJ whole genome shotgun (WGS) entry which is preliminary data.</text>
</comment>
<evidence type="ECO:0000313" key="2">
    <source>
        <dbReference type="EMBL" id="NEX45731.1"/>
    </source>
</evidence>
<dbReference type="InterPro" id="IPR002645">
    <property type="entry name" value="STAS_dom"/>
</dbReference>
<name>A0A6B3RJZ6_9RHOB</name>
<dbReference type="Pfam" id="PF13466">
    <property type="entry name" value="STAS_2"/>
    <property type="match status" value="1"/>
</dbReference>
<dbReference type="PROSITE" id="PS50801">
    <property type="entry name" value="STAS"/>
    <property type="match status" value="1"/>
</dbReference>
<dbReference type="AlphaFoldDB" id="A0A6B3RJZ6"/>
<feature type="domain" description="STAS" evidence="1">
    <location>
        <begin position="1"/>
        <end position="94"/>
    </location>
</feature>
<accession>A0A6B3RJZ6</accession>
<protein>
    <submittedName>
        <fullName evidence="2">STAS domain-containing protein</fullName>
    </submittedName>
</protein>
<dbReference type="EMBL" id="JAAIKE010000001">
    <property type="protein sequence ID" value="NEX45731.1"/>
    <property type="molecule type" value="Genomic_DNA"/>
</dbReference>
<dbReference type="InterPro" id="IPR036513">
    <property type="entry name" value="STAS_dom_sf"/>
</dbReference>
<sequence>MRTIELVARVTPDSAQALWYELESRFDTAGSKPAITVDASAVRHLSAAAVQVLLVAQRRAQRDGGALVLASPSPDCVDCLRVMGATALIGEGVA</sequence>
<keyword evidence="3" id="KW-1185">Reference proteome</keyword>
<dbReference type="CDD" id="cd07043">
    <property type="entry name" value="STAS_anti-anti-sigma_factors"/>
    <property type="match status" value="1"/>
</dbReference>
<dbReference type="RefSeq" id="WP_164609695.1">
    <property type="nucleotide sequence ID" value="NZ_JAAIKE010000001.1"/>
</dbReference>
<dbReference type="SUPFAM" id="SSF52091">
    <property type="entry name" value="SpoIIaa-like"/>
    <property type="match status" value="1"/>
</dbReference>
<dbReference type="Proteomes" id="UP000481421">
    <property type="component" value="Unassembled WGS sequence"/>
</dbReference>
<evidence type="ECO:0000259" key="1">
    <source>
        <dbReference type="PROSITE" id="PS50801"/>
    </source>
</evidence>